<reference evidence="10 11" key="1">
    <citation type="submission" date="2024-07" db="EMBL/GenBank/DDBJ databases">
        <authorList>
            <person name="Thanompreechachai J."/>
            <person name="Duangmal K."/>
        </authorList>
    </citation>
    <scope>NUCLEOTIDE SEQUENCE [LARGE SCALE GENOMIC DNA]</scope>
    <source>
        <strain evidence="10 11">KCTC 19886</strain>
    </source>
</reference>
<evidence type="ECO:0000313" key="11">
    <source>
        <dbReference type="Proteomes" id="UP001555826"/>
    </source>
</evidence>
<dbReference type="SUPFAM" id="SSF52540">
    <property type="entry name" value="P-loop containing nucleoside triphosphate hydrolases"/>
    <property type="match status" value="1"/>
</dbReference>
<gene>
    <name evidence="10" type="ORF">AB1207_20035</name>
</gene>
<dbReference type="PANTHER" id="PTHR43442">
    <property type="entry name" value="GLUCONOKINASE-RELATED"/>
    <property type="match status" value="1"/>
</dbReference>
<dbReference type="Gene3D" id="3.40.50.300">
    <property type="entry name" value="P-loop containing nucleotide triphosphate hydrolases"/>
    <property type="match status" value="1"/>
</dbReference>
<dbReference type="EC" id="2.7.1.12" evidence="3 9"/>
<comment type="similarity">
    <text evidence="2 9">Belongs to the gluconokinase GntK/GntV family.</text>
</comment>
<accession>A0ABV3PC23</accession>
<dbReference type="Pfam" id="PF13671">
    <property type="entry name" value="AAA_33"/>
    <property type="match status" value="1"/>
</dbReference>
<dbReference type="PANTHER" id="PTHR43442:SF3">
    <property type="entry name" value="GLUCONOKINASE-RELATED"/>
    <property type="match status" value="1"/>
</dbReference>
<comment type="pathway">
    <text evidence="1">Carbohydrate acid metabolism.</text>
</comment>
<keyword evidence="4 9" id="KW-0808">Transferase</keyword>
<evidence type="ECO:0000256" key="3">
    <source>
        <dbReference type="ARBA" id="ARBA00012054"/>
    </source>
</evidence>
<name>A0ABV3PC23_9ACTN</name>
<dbReference type="Proteomes" id="UP001555826">
    <property type="component" value="Unassembled WGS sequence"/>
</dbReference>
<evidence type="ECO:0000256" key="6">
    <source>
        <dbReference type="ARBA" id="ARBA00022777"/>
    </source>
</evidence>
<evidence type="ECO:0000256" key="8">
    <source>
        <dbReference type="ARBA" id="ARBA00048090"/>
    </source>
</evidence>
<dbReference type="InterPro" id="IPR027417">
    <property type="entry name" value="P-loop_NTPase"/>
</dbReference>
<dbReference type="NCBIfam" id="TIGR01313">
    <property type="entry name" value="therm_gnt_kin"/>
    <property type="match status" value="1"/>
</dbReference>
<dbReference type="EMBL" id="JBFNQN010000015">
    <property type="protein sequence ID" value="MEW9267047.1"/>
    <property type="molecule type" value="Genomic_DNA"/>
</dbReference>
<keyword evidence="7 9" id="KW-0067">ATP-binding</keyword>
<keyword evidence="5 9" id="KW-0547">Nucleotide-binding</keyword>
<comment type="catalytic activity">
    <reaction evidence="8 9">
        <text>D-gluconate + ATP = 6-phospho-D-gluconate + ADP + H(+)</text>
        <dbReference type="Rhea" id="RHEA:19433"/>
        <dbReference type="ChEBI" id="CHEBI:15378"/>
        <dbReference type="ChEBI" id="CHEBI:18391"/>
        <dbReference type="ChEBI" id="CHEBI:30616"/>
        <dbReference type="ChEBI" id="CHEBI:58759"/>
        <dbReference type="ChEBI" id="CHEBI:456216"/>
        <dbReference type="EC" id="2.7.1.12"/>
    </reaction>
</comment>
<evidence type="ECO:0000313" key="10">
    <source>
        <dbReference type="EMBL" id="MEW9267047.1"/>
    </source>
</evidence>
<organism evidence="10 11">
    <name type="scientific">Kineococcus endophyticus</name>
    <dbReference type="NCBI Taxonomy" id="1181883"/>
    <lineage>
        <taxon>Bacteria</taxon>
        <taxon>Bacillati</taxon>
        <taxon>Actinomycetota</taxon>
        <taxon>Actinomycetes</taxon>
        <taxon>Kineosporiales</taxon>
        <taxon>Kineosporiaceae</taxon>
        <taxon>Kineococcus</taxon>
    </lineage>
</organism>
<evidence type="ECO:0000256" key="7">
    <source>
        <dbReference type="ARBA" id="ARBA00022840"/>
    </source>
</evidence>
<dbReference type="GO" id="GO:0046316">
    <property type="term" value="F:gluconokinase activity"/>
    <property type="evidence" value="ECO:0007669"/>
    <property type="project" value="UniProtKB-EC"/>
</dbReference>
<sequence length="177" mass="18493">MRPTALVVMGVAGCGKSTVAGLLADRLGWPLGEADDWHPAANVAAMTAGTPLSDADRAPWLLAVRDWIDAQGGDCVLTCSALRRSYRDVLRGAGARVRFVHLDGSRDELAARLAARTGHFMPASLLDSQLAVLEPLEADEDGVVVPITGGPLEVAGRVEEAVARQVSGSGNSWQVVG</sequence>
<keyword evidence="11" id="KW-1185">Reference proteome</keyword>
<dbReference type="CDD" id="cd02021">
    <property type="entry name" value="GntK"/>
    <property type="match status" value="1"/>
</dbReference>
<keyword evidence="6 9" id="KW-0418">Kinase</keyword>
<proteinExistence type="inferred from homology"/>
<evidence type="ECO:0000256" key="1">
    <source>
        <dbReference type="ARBA" id="ARBA00004761"/>
    </source>
</evidence>
<evidence type="ECO:0000256" key="4">
    <source>
        <dbReference type="ARBA" id="ARBA00022679"/>
    </source>
</evidence>
<dbReference type="InterPro" id="IPR006001">
    <property type="entry name" value="Therm_gnt_kin"/>
</dbReference>
<evidence type="ECO:0000256" key="9">
    <source>
        <dbReference type="RuleBase" id="RU363066"/>
    </source>
</evidence>
<comment type="caution">
    <text evidence="10">The sequence shown here is derived from an EMBL/GenBank/DDBJ whole genome shotgun (WGS) entry which is preliminary data.</text>
</comment>
<evidence type="ECO:0000256" key="5">
    <source>
        <dbReference type="ARBA" id="ARBA00022741"/>
    </source>
</evidence>
<evidence type="ECO:0000256" key="2">
    <source>
        <dbReference type="ARBA" id="ARBA00008420"/>
    </source>
</evidence>
<dbReference type="RefSeq" id="WP_367640227.1">
    <property type="nucleotide sequence ID" value="NZ_JBFNQN010000015.1"/>
</dbReference>
<protein>
    <recommendedName>
        <fullName evidence="3 9">Gluconokinase</fullName>
        <ecNumber evidence="3 9">2.7.1.12</ecNumber>
    </recommendedName>
</protein>